<feature type="transmembrane region" description="Helical" evidence="2">
    <location>
        <begin position="6"/>
        <end position="27"/>
    </location>
</feature>
<keyword evidence="4" id="KW-1185">Reference proteome</keyword>
<protein>
    <submittedName>
        <fullName evidence="3">Uncharacterized protein</fullName>
    </submittedName>
</protein>
<keyword evidence="1" id="KW-0175">Coiled coil</keyword>
<dbReference type="Proteomes" id="UP000604765">
    <property type="component" value="Unassembled WGS sequence"/>
</dbReference>
<sequence length="179" mass="20669">MVNIIFNVLTVSTGFVSVIISVFSLRISCKNSKQNRKESKLAIEKVNKALAESEIRKLNELKQILEAMYNLFIRINLDNADQFRKEMEKLRSQYNSLISLLNISRNTLSGITALVRDIDDYLLRQDIYLNLKQSNNPEKEAKAAKQVDPVRTRVEDGYLHIYKQVDLLIDNAKKQLPKI</sequence>
<organism evidence="3 4">
    <name type="scientific">Lentilactobacillus fungorum</name>
    <dbReference type="NCBI Taxonomy" id="2201250"/>
    <lineage>
        <taxon>Bacteria</taxon>
        <taxon>Bacillati</taxon>
        <taxon>Bacillota</taxon>
        <taxon>Bacilli</taxon>
        <taxon>Lactobacillales</taxon>
        <taxon>Lactobacillaceae</taxon>
        <taxon>Lentilactobacillus</taxon>
    </lineage>
</organism>
<proteinExistence type="predicted"/>
<gene>
    <name evidence="3" type="ORF">YK48G_08300</name>
</gene>
<dbReference type="RefSeq" id="WP_203629434.1">
    <property type="nucleotide sequence ID" value="NZ_BNJR01000007.1"/>
</dbReference>
<reference evidence="3 4" key="1">
    <citation type="journal article" date="2021" name="Int. J. Syst. Evol. Microbiol.">
        <title>Lentilactobacillus fungorum sp. nov., isolated from spent mushroom substrates.</title>
        <authorList>
            <person name="Tohno M."/>
            <person name="Tanizawa Y."/>
            <person name="Kojima Y."/>
            <person name="Sakamoto M."/>
            <person name="Ohkuma M."/>
            <person name="Kobayashi H."/>
        </authorList>
    </citation>
    <scope>NUCLEOTIDE SEQUENCE [LARGE SCALE GENOMIC DNA]</scope>
    <source>
        <strain evidence="3 4">YK48G</strain>
    </source>
</reference>
<dbReference type="EMBL" id="BNJR01000007">
    <property type="protein sequence ID" value="GHP13405.1"/>
    <property type="molecule type" value="Genomic_DNA"/>
</dbReference>
<evidence type="ECO:0000313" key="4">
    <source>
        <dbReference type="Proteomes" id="UP000604765"/>
    </source>
</evidence>
<evidence type="ECO:0000256" key="1">
    <source>
        <dbReference type="SAM" id="Coils"/>
    </source>
</evidence>
<comment type="caution">
    <text evidence="3">The sequence shown here is derived from an EMBL/GenBank/DDBJ whole genome shotgun (WGS) entry which is preliminary data.</text>
</comment>
<evidence type="ECO:0000313" key="3">
    <source>
        <dbReference type="EMBL" id="GHP13405.1"/>
    </source>
</evidence>
<keyword evidence="2" id="KW-1133">Transmembrane helix</keyword>
<evidence type="ECO:0000256" key="2">
    <source>
        <dbReference type="SAM" id="Phobius"/>
    </source>
</evidence>
<keyword evidence="2" id="KW-0812">Transmembrane</keyword>
<keyword evidence="2" id="KW-0472">Membrane</keyword>
<name>A0ABQ3VWY0_9LACO</name>
<feature type="coiled-coil region" evidence="1">
    <location>
        <begin position="48"/>
        <end position="100"/>
    </location>
</feature>
<accession>A0ABQ3VWY0</accession>